<dbReference type="EMBL" id="BGPR01093445">
    <property type="protein sequence ID" value="GBM31007.1"/>
    <property type="molecule type" value="Genomic_DNA"/>
</dbReference>
<dbReference type="EMBL" id="BGPR01093449">
    <property type="protein sequence ID" value="GBM31032.1"/>
    <property type="molecule type" value="Genomic_DNA"/>
</dbReference>
<evidence type="ECO:0000313" key="2">
    <source>
        <dbReference type="EMBL" id="GBM31032.1"/>
    </source>
</evidence>
<organism evidence="2 3">
    <name type="scientific">Araneus ventricosus</name>
    <name type="common">Orbweaver spider</name>
    <name type="synonym">Epeira ventricosa</name>
    <dbReference type="NCBI Taxonomy" id="182803"/>
    <lineage>
        <taxon>Eukaryota</taxon>
        <taxon>Metazoa</taxon>
        <taxon>Ecdysozoa</taxon>
        <taxon>Arthropoda</taxon>
        <taxon>Chelicerata</taxon>
        <taxon>Arachnida</taxon>
        <taxon>Araneae</taxon>
        <taxon>Araneomorphae</taxon>
        <taxon>Entelegynae</taxon>
        <taxon>Araneoidea</taxon>
        <taxon>Araneidae</taxon>
        <taxon>Araneus</taxon>
    </lineage>
</organism>
<name>A0A4Y2EP52_ARAVE</name>
<protein>
    <submittedName>
        <fullName evidence="2">Uncharacterized protein</fullName>
    </submittedName>
</protein>
<evidence type="ECO:0000313" key="3">
    <source>
        <dbReference type="Proteomes" id="UP000499080"/>
    </source>
</evidence>
<keyword evidence="3" id="KW-1185">Reference proteome</keyword>
<gene>
    <name evidence="1" type="ORF">AVEN_110783_1</name>
    <name evidence="2" type="ORF">AVEN_198734_1</name>
</gene>
<dbReference type="Proteomes" id="UP000499080">
    <property type="component" value="Unassembled WGS sequence"/>
</dbReference>
<evidence type="ECO:0000313" key="1">
    <source>
        <dbReference type="EMBL" id="GBM31007.1"/>
    </source>
</evidence>
<proteinExistence type="predicted"/>
<dbReference type="AlphaFoldDB" id="A0A4Y2EP52"/>
<sequence>MTCAQNIISEAVPGGGIRGKINGYGGFHEWPPRSPDPTPMDFFLRGYLKPSANIAGPSTTHYGCLCQRETHNALTNVLSRVSVGNREQTNTCFKRSDLSIYVHNVSFCTKSMLVYSFEIHFFPLSRTILEVITLTPSFYTKCRCRWFHLVAHSHFTIPRYHSYEDSCSHSVVKRMAHGNRLRFAIGHHPNTALIFQAISEPHLPSKEANRLKQAFFALKGKFLDRPGPLRSVSDG</sequence>
<comment type="caution">
    <text evidence="2">The sequence shown here is derived from an EMBL/GenBank/DDBJ whole genome shotgun (WGS) entry which is preliminary data.</text>
</comment>
<accession>A0A4Y2EP52</accession>
<reference evidence="2 3" key="1">
    <citation type="journal article" date="2019" name="Sci. Rep.">
        <title>Orb-weaving spider Araneus ventricosus genome elucidates the spidroin gene catalogue.</title>
        <authorList>
            <person name="Kono N."/>
            <person name="Nakamura H."/>
            <person name="Ohtoshi R."/>
            <person name="Moran D.A.P."/>
            <person name="Shinohara A."/>
            <person name="Yoshida Y."/>
            <person name="Fujiwara M."/>
            <person name="Mori M."/>
            <person name="Tomita M."/>
            <person name="Arakawa K."/>
        </authorList>
    </citation>
    <scope>NUCLEOTIDE SEQUENCE [LARGE SCALE GENOMIC DNA]</scope>
</reference>